<reference evidence="2" key="1">
    <citation type="journal article" date="2019" name="Int. J. Syst. Evol. Microbiol.">
        <title>The Global Catalogue of Microorganisms (GCM) 10K type strain sequencing project: providing services to taxonomists for standard genome sequencing and annotation.</title>
        <authorList>
            <consortium name="The Broad Institute Genomics Platform"/>
            <consortium name="The Broad Institute Genome Sequencing Center for Infectious Disease"/>
            <person name="Wu L."/>
            <person name="Ma J."/>
        </authorList>
    </citation>
    <scope>NUCLEOTIDE SEQUENCE [LARGE SCALE GENOMIC DNA]</scope>
    <source>
        <strain evidence="2">JCM 14718</strain>
    </source>
</reference>
<evidence type="ECO:0000313" key="1">
    <source>
        <dbReference type="EMBL" id="GAA1656144.1"/>
    </source>
</evidence>
<keyword evidence="2" id="KW-1185">Reference proteome</keyword>
<proteinExistence type="predicted"/>
<protein>
    <submittedName>
        <fullName evidence="1">Uncharacterized protein</fullName>
    </submittedName>
</protein>
<accession>A0ABP4RKG5</accession>
<evidence type="ECO:0000313" key="2">
    <source>
        <dbReference type="Proteomes" id="UP001500618"/>
    </source>
</evidence>
<comment type="caution">
    <text evidence="1">The sequence shown here is derived from an EMBL/GenBank/DDBJ whole genome shotgun (WGS) entry which is preliminary data.</text>
</comment>
<dbReference type="EMBL" id="BAAANY010000001">
    <property type="protein sequence ID" value="GAA1656144.1"/>
    <property type="molecule type" value="Genomic_DNA"/>
</dbReference>
<gene>
    <name evidence="1" type="ORF">GCM10009765_01770</name>
</gene>
<sequence>MDTSGLRLPVKVLNFNDPPAVIAEIMPIDLRLPVLDNTGVWPIGAHVVPLWLYAKHS</sequence>
<dbReference type="RefSeq" id="WP_344306194.1">
    <property type="nucleotide sequence ID" value="NZ_BAAANY010000001.1"/>
</dbReference>
<dbReference type="Proteomes" id="UP001500618">
    <property type="component" value="Unassembled WGS sequence"/>
</dbReference>
<name>A0ABP4RKG5_9ACTN</name>
<organism evidence="1 2">
    <name type="scientific">Fodinicola feengrottensis</name>
    <dbReference type="NCBI Taxonomy" id="435914"/>
    <lineage>
        <taxon>Bacteria</taxon>
        <taxon>Bacillati</taxon>
        <taxon>Actinomycetota</taxon>
        <taxon>Actinomycetes</taxon>
        <taxon>Mycobacteriales</taxon>
        <taxon>Fodinicola</taxon>
    </lineage>
</organism>